<proteinExistence type="predicted"/>
<sequence>MDENGANALKLVQNLYYKKRQTRITYLRTIYVENNTTSPEYVQMEVDQNQNDVEVQISIITGSQPGCSKQVIDI</sequence>
<dbReference type="AlphaFoldDB" id="A0A834HUY6"/>
<comment type="caution">
    <text evidence="1">The sequence shown here is derived from an EMBL/GenBank/DDBJ whole genome shotgun (WGS) entry which is preliminary data.</text>
</comment>
<evidence type="ECO:0000313" key="2">
    <source>
        <dbReference type="Proteomes" id="UP000625711"/>
    </source>
</evidence>
<gene>
    <name evidence="1" type="ORF">GWI33_020092</name>
</gene>
<dbReference type="Proteomes" id="UP000625711">
    <property type="component" value="Unassembled WGS sequence"/>
</dbReference>
<reference evidence="1" key="1">
    <citation type="submission" date="2020-08" db="EMBL/GenBank/DDBJ databases">
        <title>Genome sequencing and assembly of the red palm weevil Rhynchophorus ferrugineus.</title>
        <authorList>
            <person name="Dias G.B."/>
            <person name="Bergman C.M."/>
            <person name="Manee M."/>
        </authorList>
    </citation>
    <scope>NUCLEOTIDE SEQUENCE</scope>
    <source>
        <strain evidence="1">AA-2017</strain>
        <tissue evidence="1">Whole larva</tissue>
    </source>
</reference>
<protein>
    <submittedName>
        <fullName evidence="1">Uncharacterized protein</fullName>
    </submittedName>
</protein>
<name>A0A834HUY6_RHYFE</name>
<accession>A0A834HUY6</accession>
<keyword evidence="2" id="KW-1185">Reference proteome</keyword>
<evidence type="ECO:0000313" key="1">
    <source>
        <dbReference type="EMBL" id="KAF7266586.1"/>
    </source>
</evidence>
<dbReference type="EMBL" id="JAACXV010014526">
    <property type="protein sequence ID" value="KAF7266586.1"/>
    <property type="molecule type" value="Genomic_DNA"/>
</dbReference>
<organism evidence="1 2">
    <name type="scientific">Rhynchophorus ferrugineus</name>
    <name type="common">Red palm weevil</name>
    <name type="synonym">Curculio ferrugineus</name>
    <dbReference type="NCBI Taxonomy" id="354439"/>
    <lineage>
        <taxon>Eukaryota</taxon>
        <taxon>Metazoa</taxon>
        <taxon>Ecdysozoa</taxon>
        <taxon>Arthropoda</taxon>
        <taxon>Hexapoda</taxon>
        <taxon>Insecta</taxon>
        <taxon>Pterygota</taxon>
        <taxon>Neoptera</taxon>
        <taxon>Endopterygota</taxon>
        <taxon>Coleoptera</taxon>
        <taxon>Polyphaga</taxon>
        <taxon>Cucujiformia</taxon>
        <taxon>Curculionidae</taxon>
        <taxon>Dryophthorinae</taxon>
        <taxon>Rhynchophorus</taxon>
    </lineage>
</organism>